<reference evidence="2" key="1">
    <citation type="submission" date="2021-06" db="EMBL/GenBank/DDBJ databases">
        <authorList>
            <consortium name="Wellcome Sanger Institute Data Sharing"/>
        </authorList>
    </citation>
    <scope>NUCLEOTIDE SEQUENCE [LARGE SCALE GENOMIC DNA]</scope>
</reference>
<name>A0A8C4RWA5_ERPCA</name>
<dbReference type="GeneTree" id="ENSGT00390000011559"/>
<evidence type="ECO:0000313" key="3">
    <source>
        <dbReference type="Proteomes" id="UP000694620"/>
    </source>
</evidence>
<dbReference type="PANTHER" id="PTHR31193:SF1">
    <property type="entry name" value="TRANSMEMBRANE PROTEIN 268"/>
    <property type="match status" value="1"/>
</dbReference>
<protein>
    <submittedName>
        <fullName evidence="2">Uncharacterized protein</fullName>
    </submittedName>
</protein>
<evidence type="ECO:0000313" key="2">
    <source>
        <dbReference type="Ensembl" id="ENSECRP00000006093.1"/>
    </source>
</evidence>
<dbReference type="Pfam" id="PF14800">
    <property type="entry name" value="DUF4481"/>
    <property type="match status" value="1"/>
</dbReference>
<dbReference type="AlphaFoldDB" id="A0A8C4RWA5"/>
<proteinExistence type="predicted"/>
<dbReference type="InterPro" id="IPR028054">
    <property type="entry name" value="DUF4481"/>
</dbReference>
<evidence type="ECO:0000256" key="1">
    <source>
        <dbReference type="SAM" id="MobiDB-lite"/>
    </source>
</evidence>
<gene>
    <name evidence="2" type="primary">tmem268</name>
</gene>
<sequence length="329" mass="36498">MEGAIGQISRSWDSNVLLYTPCSSSAGSQPEDGNGILQWVKGPAISTPDISERDAASPDLYSPIGDQHSAVYNGQVLLTVTSNSCWLPQFDLELCREQLAQNGIQIPAVNLNPLRSFLEHPQVKRYLLFTSGYFQLFLAPININTDVRLIYANEILCSHKVLAGISNTIYRCSSIHQIFFVYFDLVDCHRRLTSLLDEMSLHGSRLQSKLQKNLSHLNLVTKVSTNESKRSETEESEDTPLLFSDGNEAGTSSTTVQNTKKKVPQFTVVKSIVPTGSAEEIAHQLLVTFSAVYVKLLVTLRLPVPQHTLHTQRAGTACICQYIESCVLR</sequence>
<feature type="region of interest" description="Disordered" evidence="1">
    <location>
        <begin position="225"/>
        <end position="257"/>
    </location>
</feature>
<accession>A0A8C4RWA5</accession>
<reference evidence="2" key="2">
    <citation type="submission" date="2025-08" db="UniProtKB">
        <authorList>
            <consortium name="Ensembl"/>
        </authorList>
    </citation>
    <scope>IDENTIFICATION</scope>
</reference>
<reference evidence="2" key="3">
    <citation type="submission" date="2025-09" db="UniProtKB">
        <authorList>
            <consortium name="Ensembl"/>
        </authorList>
    </citation>
    <scope>IDENTIFICATION</scope>
</reference>
<dbReference type="PANTHER" id="PTHR31193">
    <property type="entry name" value="TRANSMEMBRANE PROTEIN C9ORF91"/>
    <property type="match status" value="1"/>
</dbReference>
<dbReference type="Proteomes" id="UP000694620">
    <property type="component" value="Chromosome 1"/>
</dbReference>
<keyword evidence="3" id="KW-1185">Reference proteome</keyword>
<organism evidence="2 3">
    <name type="scientific">Erpetoichthys calabaricus</name>
    <name type="common">Rope fish</name>
    <name type="synonym">Calamoichthys calabaricus</name>
    <dbReference type="NCBI Taxonomy" id="27687"/>
    <lineage>
        <taxon>Eukaryota</taxon>
        <taxon>Metazoa</taxon>
        <taxon>Chordata</taxon>
        <taxon>Craniata</taxon>
        <taxon>Vertebrata</taxon>
        <taxon>Euteleostomi</taxon>
        <taxon>Actinopterygii</taxon>
        <taxon>Polypteriformes</taxon>
        <taxon>Polypteridae</taxon>
        <taxon>Erpetoichthys</taxon>
    </lineage>
</organism>
<dbReference type="Ensembl" id="ENSECRT00000006192.1">
    <property type="protein sequence ID" value="ENSECRP00000006093.1"/>
    <property type="gene ID" value="ENSECRG00000004058.1"/>
</dbReference>